<dbReference type="InterPro" id="IPR013249">
    <property type="entry name" value="RNA_pol_sigma70_r4_t2"/>
</dbReference>
<dbReference type="InterPro" id="IPR013324">
    <property type="entry name" value="RNA_pol_sigma_r3/r4-like"/>
</dbReference>
<feature type="region of interest" description="Disordered" evidence="6">
    <location>
        <begin position="257"/>
        <end position="281"/>
    </location>
</feature>
<keyword evidence="7" id="KW-0472">Membrane</keyword>
<sequence length="355" mass="38786">MTTLASRRRDGAISEIDQDGGLTLGETYTRYHGELLGYTRRALREAGVPEVYIDEEDVVHSAFAKAYRDPARVTQPRAYIYAVIRHEVLEHAARASRAYSHTHAEPPLPARDCSEVAVARHDVHKALSDLPQQQRAAVWATKGLEWSQAEYAKDLGKGPGTVATHVSRAVAALKVALAVTAALTGVLFCGAGIVTIKRYSAASQPGRPHPSLESLLEPFALPFACVAFAVGLAVAIGVLKAISFLRRWLWSRRQHRAAQTPPQPMTTSGPPACQGCGKKGVPHRKLTDEEERWFHQQPNIDTFDHLPTMCTTPGCRHVSYVLGEADMGAGIDLPELPDTKTPQGPDVEGSRRTRR</sequence>
<evidence type="ECO:0000256" key="6">
    <source>
        <dbReference type="SAM" id="MobiDB-lite"/>
    </source>
</evidence>
<evidence type="ECO:0000313" key="9">
    <source>
        <dbReference type="EMBL" id="MER6908996.1"/>
    </source>
</evidence>
<evidence type="ECO:0000256" key="4">
    <source>
        <dbReference type="ARBA" id="ARBA00023125"/>
    </source>
</evidence>
<dbReference type="SUPFAM" id="SSF88946">
    <property type="entry name" value="Sigma2 domain of RNA polymerase sigma factors"/>
    <property type="match status" value="1"/>
</dbReference>
<evidence type="ECO:0000313" key="10">
    <source>
        <dbReference type="Proteomes" id="UP001490330"/>
    </source>
</evidence>
<dbReference type="InterPro" id="IPR036388">
    <property type="entry name" value="WH-like_DNA-bd_sf"/>
</dbReference>
<feature type="region of interest" description="Disordered" evidence="6">
    <location>
        <begin position="331"/>
        <end position="355"/>
    </location>
</feature>
<evidence type="ECO:0000256" key="7">
    <source>
        <dbReference type="SAM" id="Phobius"/>
    </source>
</evidence>
<reference evidence="9 10" key="1">
    <citation type="submission" date="2024-06" db="EMBL/GenBank/DDBJ databases">
        <title>The Natural Products Discovery Center: Release of the First 8490 Sequenced Strains for Exploring Actinobacteria Biosynthetic Diversity.</title>
        <authorList>
            <person name="Kalkreuter E."/>
            <person name="Kautsar S.A."/>
            <person name="Yang D."/>
            <person name="Bader C.D."/>
            <person name="Teijaro C.N."/>
            <person name="Fluegel L."/>
            <person name="Davis C.M."/>
            <person name="Simpson J.R."/>
            <person name="Lauterbach L."/>
            <person name="Steele A.D."/>
            <person name="Gui C."/>
            <person name="Meng S."/>
            <person name="Li G."/>
            <person name="Viehrig K."/>
            <person name="Ye F."/>
            <person name="Su P."/>
            <person name="Kiefer A.F."/>
            <person name="Nichols A."/>
            <person name="Cepeda A.J."/>
            <person name="Yan W."/>
            <person name="Fan B."/>
            <person name="Jiang Y."/>
            <person name="Adhikari A."/>
            <person name="Zheng C.-J."/>
            <person name="Schuster L."/>
            <person name="Cowan T.M."/>
            <person name="Smanski M.J."/>
            <person name="Chevrette M.G."/>
            <person name="De Carvalho L.P.S."/>
            <person name="Shen B."/>
        </authorList>
    </citation>
    <scope>NUCLEOTIDE SEQUENCE [LARGE SCALE GENOMIC DNA]</scope>
    <source>
        <strain evidence="9 10">NPDC000632</strain>
    </source>
</reference>
<dbReference type="EMBL" id="JBEPCV010000055">
    <property type="protein sequence ID" value="MER6908996.1"/>
    <property type="molecule type" value="Genomic_DNA"/>
</dbReference>
<evidence type="ECO:0000256" key="5">
    <source>
        <dbReference type="ARBA" id="ARBA00023163"/>
    </source>
</evidence>
<dbReference type="Gene3D" id="1.10.1740.10">
    <property type="match status" value="1"/>
</dbReference>
<dbReference type="SUPFAM" id="SSF88659">
    <property type="entry name" value="Sigma3 and sigma4 domains of RNA polymerase sigma factors"/>
    <property type="match status" value="1"/>
</dbReference>
<proteinExistence type="inferred from homology"/>
<evidence type="ECO:0000256" key="3">
    <source>
        <dbReference type="ARBA" id="ARBA00023082"/>
    </source>
</evidence>
<keyword evidence="7" id="KW-0812">Transmembrane</keyword>
<dbReference type="Pfam" id="PF08281">
    <property type="entry name" value="Sigma70_r4_2"/>
    <property type="match status" value="1"/>
</dbReference>
<keyword evidence="4" id="KW-0238">DNA-binding</keyword>
<dbReference type="NCBIfam" id="TIGR02937">
    <property type="entry name" value="sigma70-ECF"/>
    <property type="match status" value="1"/>
</dbReference>
<accession>A0ABV1VR65</accession>
<gene>
    <name evidence="9" type="ORF">ABT322_35765</name>
</gene>
<keyword evidence="10" id="KW-1185">Reference proteome</keyword>
<name>A0ABV1VR65_9ACTN</name>
<protein>
    <submittedName>
        <fullName evidence="9">Sigma-70 family RNA polymerase sigma factor</fullName>
    </submittedName>
</protein>
<feature type="transmembrane region" description="Helical" evidence="7">
    <location>
        <begin position="219"/>
        <end position="245"/>
    </location>
</feature>
<dbReference type="InterPro" id="IPR014284">
    <property type="entry name" value="RNA_pol_sigma-70_dom"/>
</dbReference>
<dbReference type="InterPro" id="IPR013325">
    <property type="entry name" value="RNA_pol_sigma_r2"/>
</dbReference>
<keyword evidence="7" id="KW-1133">Transmembrane helix</keyword>
<evidence type="ECO:0000256" key="1">
    <source>
        <dbReference type="ARBA" id="ARBA00010641"/>
    </source>
</evidence>
<dbReference type="InterPro" id="IPR039425">
    <property type="entry name" value="RNA_pol_sigma-70-like"/>
</dbReference>
<feature type="domain" description="RNA polymerase sigma factor 70 region 4 type 2" evidence="8">
    <location>
        <begin position="122"/>
        <end position="173"/>
    </location>
</feature>
<dbReference type="RefSeq" id="WP_350722458.1">
    <property type="nucleotide sequence ID" value="NZ_JBEPCO010000036.1"/>
</dbReference>
<feature type="transmembrane region" description="Helical" evidence="7">
    <location>
        <begin position="175"/>
        <end position="199"/>
    </location>
</feature>
<dbReference type="PANTHER" id="PTHR43133">
    <property type="entry name" value="RNA POLYMERASE ECF-TYPE SIGMA FACTO"/>
    <property type="match status" value="1"/>
</dbReference>
<keyword evidence="3" id="KW-0731">Sigma factor</keyword>
<comment type="caution">
    <text evidence="9">The sequence shown here is derived from an EMBL/GenBank/DDBJ whole genome shotgun (WGS) entry which is preliminary data.</text>
</comment>
<comment type="similarity">
    <text evidence="1">Belongs to the sigma-70 factor family. ECF subfamily.</text>
</comment>
<dbReference type="Gene3D" id="1.10.10.10">
    <property type="entry name" value="Winged helix-like DNA-binding domain superfamily/Winged helix DNA-binding domain"/>
    <property type="match status" value="1"/>
</dbReference>
<keyword evidence="2" id="KW-0805">Transcription regulation</keyword>
<keyword evidence="5" id="KW-0804">Transcription</keyword>
<dbReference type="Proteomes" id="UP001490330">
    <property type="component" value="Unassembled WGS sequence"/>
</dbReference>
<dbReference type="PANTHER" id="PTHR43133:SF8">
    <property type="entry name" value="RNA POLYMERASE SIGMA FACTOR HI_1459-RELATED"/>
    <property type="match status" value="1"/>
</dbReference>
<evidence type="ECO:0000259" key="8">
    <source>
        <dbReference type="Pfam" id="PF08281"/>
    </source>
</evidence>
<organism evidence="9 10">
    <name type="scientific">Streptomyces flaveolus</name>
    <dbReference type="NCBI Taxonomy" id="67297"/>
    <lineage>
        <taxon>Bacteria</taxon>
        <taxon>Bacillati</taxon>
        <taxon>Actinomycetota</taxon>
        <taxon>Actinomycetes</taxon>
        <taxon>Kitasatosporales</taxon>
        <taxon>Streptomycetaceae</taxon>
        <taxon>Streptomyces</taxon>
    </lineage>
</organism>
<evidence type="ECO:0000256" key="2">
    <source>
        <dbReference type="ARBA" id="ARBA00023015"/>
    </source>
</evidence>